<gene>
    <name evidence="1" type="ORF">ERS132442_00216</name>
</gene>
<sequence length="79" mass="9338">MKNKRSPDTLFLSGIILMCFGYLNYMIKPTWIDTSGDFWNTLILYVYQLFWRPVETLSFSIGAILFCKVLKNNMEFLLI</sequence>
<dbReference type="AlphaFoldDB" id="A0A0Z8IUR5"/>
<name>A0A0Z8IUR5_STRSU</name>
<proteinExistence type="predicted"/>
<evidence type="ECO:0000313" key="1">
    <source>
        <dbReference type="EMBL" id="CYV42044.1"/>
    </source>
</evidence>
<accession>A0A0Z8IUR5</accession>
<dbReference type="RefSeq" id="WP_044683916.1">
    <property type="nucleotide sequence ID" value="NZ_CEEN01000082.1"/>
</dbReference>
<organism evidence="1 2">
    <name type="scientific">Streptococcus suis</name>
    <dbReference type="NCBI Taxonomy" id="1307"/>
    <lineage>
        <taxon>Bacteria</taxon>
        <taxon>Bacillati</taxon>
        <taxon>Bacillota</taxon>
        <taxon>Bacilli</taxon>
        <taxon>Lactobacillales</taxon>
        <taxon>Streptococcaceae</taxon>
        <taxon>Streptococcus</taxon>
    </lineage>
</organism>
<dbReference type="Proteomes" id="UP000070960">
    <property type="component" value="Unassembled WGS sequence"/>
</dbReference>
<evidence type="ECO:0000313" key="2">
    <source>
        <dbReference type="Proteomes" id="UP000070960"/>
    </source>
</evidence>
<reference evidence="1 2" key="1">
    <citation type="submission" date="2016-02" db="EMBL/GenBank/DDBJ databases">
        <authorList>
            <consortium name="Pathogen Informatics"/>
        </authorList>
    </citation>
    <scope>NUCLEOTIDE SEQUENCE [LARGE SCALE GENOMIC DNA]</scope>
    <source>
        <strain evidence="1 2">LSS80</strain>
    </source>
</reference>
<dbReference type="EMBL" id="FIIE01000001">
    <property type="protein sequence ID" value="CYV42044.1"/>
    <property type="molecule type" value="Genomic_DNA"/>
</dbReference>
<protein>
    <submittedName>
        <fullName evidence="1">Uncharacterized protein</fullName>
    </submittedName>
</protein>